<keyword evidence="2" id="KW-1185">Reference proteome</keyword>
<gene>
    <name evidence="1" type="ORF">K227x_49520</name>
</gene>
<dbReference type="KEGG" id="rlc:K227x_49520"/>
<evidence type="ECO:0000313" key="2">
    <source>
        <dbReference type="Proteomes" id="UP000318538"/>
    </source>
</evidence>
<dbReference type="Proteomes" id="UP000318538">
    <property type="component" value="Chromosome"/>
</dbReference>
<name>A0A517NHD8_9BACT</name>
<dbReference type="AlphaFoldDB" id="A0A517NHD8"/>
<dbReference type="EMBL" id="CP036525">
    <property type="protein sequence ID" value="QDT06542.1"/>
    <property type="molecule type" value="Genomic_DNA"/>
</dbReference>
<proteinExistence type="predicted"/>
<accession>A0A517NHD8</accession>
<organism evidence="1 2">
    <name type="scientific">Rubripirellula lacrimiformis</name>
    <dbReference type="NCBI Taxonomy" id="1930273"/>
    <lineage>
        <taxon>Bacteria</taxon>
        <taxon>Pseudomonadati</taxon>
        <taxon>Planctomycetota</taxon>
        <taxon>Planctomycetia</taxon>
        <taxon>Pirellulales</taxon>
        <taxon>Pirellulaceae</taxon>
        <taxon>Rubripirellula</taxon>
    </lineage>
</organism>
<dbReference type="Gene3D" id="1.25.10.10">
    <property type="entry name" value="Leucine-rich Repeat Variant"/>
    <property type="match status" value="1"/>
</dbReference>
<evidence type="ECO:0000313" key="1">
    <source>
        <dbReference type="EMBL" id="QDT06542.1"/>
    </source>
</evidence>
<protein>
    <recommendedName>
        <fullName evidence="3">HEAT repeat protein</fullName>
    </recommendedName>
</protein>
<dbReference type="InterPro" id="IPR011989">
    <property type="entry name" value="ARM-like"/>
</dbReference>
<evidence type="ECO:0008006" key="3">
    <source>
        <dbReference type="Google" id="ProtNLM"/>
    </source>
</evidence>
<reference evidence="1 2" key="1">
    <citation type="submission" date="2019-02" db="EMBL/GenBank/DDBJ databases">
        <title>Deep-cultivation of Planctomycetes and their phenomic and genomic characterization uncovers novel biology.</title>
        <authorList>
            <person name="Wiegand S."/>
            <person name="Jogler M."/>
            <person name="Boedeker C."/>
            <person name="Pinto D."/>
            <person name="Vollmers J."/>
            <person name="Rivas-Marin E."/>
            <person name="Kohn T."/>
            <person name="Peeters S.H."/>
            <person name="Heuer A."/>
            <person name="Rast P."/>
            <person name="Oberbeckmann S."/>
            <person name="Bunk B."/>
            <person name="Jeske O."/>
            <person name="Meyerdierks A."/>
            <person name="Storesund J.E."/>
            <person name="Kallscheuer N."/>
            <person name="Luecker S."/>
            <person name="Lage O.M."/>
            <person name="Pohl T."/>
            <person name="Merkel B.J."/>
            <person name="Hornburger P."/>
            <person name="Mueller R.-W."/>
            <person name="Bruemmer F."/>
            <person name="Labrenz M."/>
            <person name="Spormann A.M."/>
            <person name="Op den Camp H."/>
            <person name="Overmann J."/>
            <person name="Amann R."/>
            <person name="Jetten M.S.M."/>
            <person name="Mascher T."/>
            <person name="Medema M.H."/>
            <person name="Devos D.P."/>
            <person name="Kaster A.-K."/>
            <person name="Ovreas L."/>
            <person name="Rohde M."/>
            <person name="Galperin M.Y."/>
            <person name="Jogler C."/>
        </authorList>
    </citation>
    <scope>NUCLEOTIDE SEQUENCE [LARGE SCALE GENOMIC DNA]</scope>
    <source>
        <strain evidence="1 2">K22_7</strain>
    </source>
</reference>
<sequence length="275" mass="31154">MRWSPGDSVISSVYCFGRDLRCSVFFYSVTGTSHGGRTKRWTRRTASCFYKWTIYPPFPVTATVTRLMFDFAWFDSRLSSSDFRSHWWAAVQLMNVGADGLAHLPRLLDLCERFDHQSRLTDREESFILYGARSSGRIVHSVGYSDRESLHQRVANWIMSLVDSPNIQVAAAGTWGMGELGVPPASISKRLHELIGSDERFDATGKHSLRSIAFRMLARIDRDAAAQLVESTACHEYIADVRQWIAASRARPANHYDREPELLAEAGWLLTDEDG</sequence>